<sequence length="31" mass="3485">MGIAWQSEYDTAVATAKENDKLVLAQFHSPY</sequence>
<dbReference type="EMBL" id="UINC01092011">
    <property type="protein sequence ID" value="SVC45243.1"/>
    <property type="molecule type" value="Genomic_DNA"/>
</dbReference>
<name>A0A382M8G3_9ZZZZ</name>
<accession>A0A382M8G3</accession>
<gene>
    <name evidence="1" type="ORF">METZ01_LOCUS298097</name>
</gene>
<evidence type="ECO:0000313" key="1">
    <source>
        <dbReference type="EMBL" id="SVC45243.1"/>
    </source>
</evidence>
<protein>
    <submittedName>
        <fullName evidence="1">Uncharacterized protein</fullName>
    </submittedName>
</protein>
<organism evidence="1">
    <name type="scientific">marine metagenome</name>
    <dbReference type="NCBI Taxonomy" id="408172"/>
    <lineage>
        <taxon>unclassified sequences</taxon>
        <taxon>metagenomes</taxon>
        <taxon>ecological metagenomes</taxon>
    </lineage>
</organism>
<reference evidence="1" key="1">
    <citation type="submission" date="2018-05" db="EMBL/GenBank/DDBJ databases">
        <authorList>
            <person name="Lanie J.A."/>
            <person name="Ng W.-L."/>
            <person name="Kazmierczak K.M."/>
            <person name="Andrzejewski T.M."/>
            <person name="Davidsen T.M."/>
            <person name="Wayne K.J."/>
            <person name="Tettelin H."/>
            <person name="Glass J.I."/>
            <person name="Rusch D."/>
            <person name="Podicherti R."/>
            <person name="Tsui H.-C.T."/>
            <person name="Winkler M.E."/>
        </authorList>
    </citation>
    <scope>NUCLEOTIDE SEQUENCE</scope>
</reference>
<proteinExistence type="predicted"/>
<dbReference type="AlphaFoldDB" id="A0A382M8G3"/>